<dbReference type="GeneID" id="58096761"/>
<organism evidence="1 2">
    <name type="scientific">Staphylococcus cohnii subsp. cohnii</name>
    <dbReference type="NCBI Taxonomy" id="74704"/>
    <lineage>
        <taxon>Bacteria</taxon>
        <taxon>Bacillati</taxon>
        <taxon>Bacillota</taxon>
        <taxon>Bacilli</taxon>
        <taxon>Bacillales</taxon>
        <taxon>Staphylococcaceae</taxon>
        <taxon>Staphylococcus</taxon>
        <taxon>Staphylococcus cohnii species complex</taxon>
    </lineage>
</organism>
<dbReference type="InterPro" id="IPR050563">
    <property type="entry name" value="4-hydroxybenzoyl-CoA_TE"/>
</dbReference>
<dbReference type="SUPFAM" id="SSF54637">
    <property type="entry name" value="Thioesterase/thiol ester dehydrase-isomerase"/>
    <property type="match status" value="1"/>
</dbReference>
<comment type="caution">
    <text evidence="1">The sequence shown here is derived from an EMBL/GenBank/DDBJ whole genome shotgun (WGS) entry which is preliminary data.</text>
</comment>
<dbReference type="PANTHER" id="PTHR31793:SF2">
    <property type="entry name" value="BLR1345 PROTEIN"/>
    <property type="match status" value="1"/>
</dbReference>
<dbReference type="Pfam" id="PF13279">
    <property type="entry name" value="4HBT_2"/>
    <property type="match status" value="1"/>
</dbReference>
<dbReference type="AlphaFoldDB" id="A0A0M2NZ99"/>
<gene>
    <name evidence="1" type="ORF">UF66_1689</name>
</gene>
<dbReference type="PATRIC" id="fig|74704.6.peg.1732"/>
<protein>
    <submittedName>
        <fullName evidence="1">3-hydroxyacyl-CoA dehydrogenase</fullName>
    </submittedName>
</protein>
<evidence type="ECO:0000313" key="2">
    <source>
        <dbReference type="Proteomes" id="UP000034455"/>
    </source>
</evidence>
<dbReference type="GO" id="GO:0047617">
    <property type="term" value="F:fatty acyl-CoA hydrolase activity"/>
    <property type="evidence" value="ECO:0007669"/>
    <property type="project" value="TreeGrafter"/>
</dbReference>
<dbReference type="Gene3D" id="3.10.129.10">
    <property type="entry name" value="Hotdog Thioesterase"/>
    <property type="match status" value="1"/>
</dbReference>
<dbReference type="CDD" id="cd00586">
    <property type="entry name" value="4HBT"/>
    <property type="match status" value="1"/>
</dbReference>
<dbReference type="PANTHER" id="PTHR31793">
    <property type="entry name" value="4-HYDROXYBENZOYL-COA THIOESTERASE FAMILY MEMBER"/>
    <property type="match status" value="1"/>
</dbReference>
<sequence length="155" mass="17933">MKNPFTISNNVTPAMIDHNGHVHDANYNMVFSEAINQFNYTHGLSLEERTKLNYTLFTVEEQTAYLSELTEDDTFTITIYIYDYNEKSLHFFSVMTDQDGNNIATNEAMMLGIDRTINKTAPFPQSFADQISNYYDNQQLIEWPKQLGHKIGISR</sequence>
<dbReference type="RefSeq" id="WP_019468876.1">
    <property type="nucleotide sequence ID" value="NZ_BKAS01000010.1"/>
</dbReference>
<dbReference type="Proteomes" id="UP000034455">
    <property type="component" value="Unassembled WGS sequence"/>
</dbReference>
<evidence type="ECO:0000313" key="1">
    <source>
        <dbReference type="EMBL" id="KKI65046.1"/>
    </source>
</evidence>
<dbReference type="EMBL" id="LAKJ01000003">
    <property type="protein sequence ID" value="KKI65046.1"/>
    <property type="molecule type" value="Genomic_DNA"/>
</dbReference>
<accession>A0A0M2NZ99</accession>
<proteinExistence type="predicted"/>
<name>A0A0M2NZ99_STACC</name>
<reference evidence="1 2" key="1">
    <citation type="submission" date="2015-03" db="EMBL/GenBank/DDBJ databases">
        <title>Genome Assembly of Staphylococcus cohnii subsp. cohnii strain G22B2.</title>
        <authorList>
            <person name="Nair G."/>
            <person name="Kaur G."/>
            <person name="Khatri I."/>
            <person name="Singh N.K."/>
            <person name="Sathyabama S."/>
            <person name="Maurya S.K."/>
            <person name="Subramanian S."/>
            <person name="Agrewala J.N."/>
            <person name="Mayilraj S."/>
        </authorList>
    </citation>
    <scope>NUCLEOTIDE SEQUENCE [LARGE SCALE GENOMIC DNA]</scope>
    <source>
        <strain evidence="1 2">G22B2</strain>
    </source>
</reference>
<dbReference type="InterPro" id="IPR029069">
    <property type="entry name" value="HotDog_dom_sf"/>
</dbReference>